<dbReference type="RefSeq" id="WP_121217030.1">
    <property type="nucleotide sequence ID" value="NZ_RBIG01000001.1"/>
</dbReference>
<dbReference type="CDD" id="cd20302">
    <property type="entry name" value="cupin_DAD"/>
    <property type="match status" value="1"/>
</dbReference>
<sequence>MSSNVVPMTEELAPGKPGKNFVRIPLPMDAAPELVIDTSGDDERMWMQLSDNVWIRPLMLNVVQGSWVNILKAKAGGIVSRHRHPAMVTGYTLDGAWGYLEHDWVATKGTFIFEPAGETHTLVVDPKVGHMTTLFHNMGPLLYVDENGKQIGYEDVFTRIEKFRAYYRQNGLGEGFIEQLIR</sequence>
<dbReference type="OrthoDB" id="564955at2"/>
<comment type="caution">
    <text evidence="2">The sequence shown here is derived from an EMBL/GenBank/DDBJ whole genome shotgun (WGS) entry which is preliminary data.</text>
</comment>
<dbReference type="AlphaFoldDB" id="A0A420WND9"/>
<proteinExistence type="predicted"/>
<dbReference type="Pfam" id="PF12973">
    <property type="entry name" value="Cupin_7"/>
    <property type="match status" value="1"/>
</dbReference>
<evidence type="ECO:0000313" key="3">
    <source>
        <dbReference type="Proteomes" id="UP000277424"/>
    </source>
</evidence>
<gene>
    <name evidence="2" type="ORF">BCL74_0319</name>
</gene>
<evidence type="ECO:0000259" key="1">
    <source>
        <dbReference type="Pfam" id="PF12973"/>
    </source>
</evidence>
<dbReference type="EMBL" id="RBIG01000001">
    <property type="protein sequence ID" value="RKQ72551.1"/>
    <property type="molecule type" value="Genomic_DNA"/>
</dbReference>
<name>A0A420WND9_9PROT</name>
<dbReference type="InterPro" id="IPR014710">
    <property type="entry name" value="RmlC-like_jellyroll"/>
</dbReference>
<reference evidence="2 3" key="1">
    <citation type="submission" date="2018-10" db="EMBL/GenBank/DDBJ databases">
        <title>Comparative analysis of microorganisms from saline springs in Andes Mountain Range, Colombia.</title>
        <authorList>
            <person name="Rubin E."/>
        </authorList>
    </citation>
    <scope>NUCLEOTIDE SEQUENCE [LARGE SCALE GENOMIC DNA]</scope>
    <source>
        <strain evidence="2 3">USBA 36</strain>
    </source>
</reference>
<evidence type="ECO:0000313" key="2">
    <source>
        <dbReference type="EMBL" id="RKQ72551.1"/>
    </source>
</evidence>
<protein>
    <submittedName>
        <fullName evidence="2">ChrR-like protein with cupin domain</fullName>
    </submittedName>
</protein>
<dbReference type="Gene3D" id="2.60.120.10">
    <property type="entry name" value="Jelly Rolls"/>
    <property type="match status" value="1"/>
</dbReference>
<dbReference type="InterPro" id="IPR025979">
    <property type="entry name" value="ChrR-like_cupin_dom"/>
</dbReference>
<dbReference type="InterPro" id="IPR011051">
    <property type="entry name" value="RmlC_Cupin_sf"/>
</dbReference>
<dbReference type="SUPFAM" id="SSF51182">
    <property type="entry name" value="RmlC-like cupins"/>
    <property type="match status" value="1"/>
</dbReference>
<accession>A0A420WND9</accession>
<organism evidence="2 3">
    <name type="scientific">Oceanibaculum indicum</name>
    <dbReference type="NCBI Taxonomy" id="526216"/>
    <lineage>
        <taxon>Bacteria</taxon>
        <taxon>Pseudomonadati</taxon>
        <taxon>Pseudomonadota</taxon>
        <taxon>Alphaproteobacteria</taxon>
        <taxon>Rhodospirillales</taxon>
        <taxon>Oceanibaculaceae</taxon>
        <taxon>Oceanibaculum</taxon>
    </lineage>
</organism>
<dbReference type="Proteomes" id="UP000277424">
    <property type="component" value="Unassembled WGS sequence"/>
</dbReference>
<feature type="domain" description="ChrR-like cupin" evidence="1">
    <location>
        <begin position="42"/>
        <end position="140"/>
    </location>
</feature>